<dbReference type="SUPFAM" id="SSF55920">
    <property type="entry name" value="Creatinase/aminopeptidase"/>
    <property type="match status" value="1"/>
</dbReference>
<gene>
    <name evidence="2" type="ordered locus">ANT_13680</name>
</gene>
<dbReference type="InterPro" id="IPR000994">
    <property type="entry name" value="Pept_M24"/>
</dbReference>
<keyword evidence="3" id="KW-1185">Reference proteome</keyword>
<accession>E8N4N2</accession>
<dbReference type="EMBL" id="AP012029">
    <property type="protein sequence ID" value="BAJ63396.1"/>
    <property type="molecule type" value="Genomic_DNA"/>
</dbReference>
<dbReference type="AlphaFoldDB" id="E8N4N2"/>
<feature type="domain" description="Peptidase M24" evidence="1">
    <location>
        <begin position="136"/>
        <end position="330"/>
    </location>
</feature>
<dbReference type="InterPro" id="IPR036005">
    <property type="entry name" value="Creatinase/aminopeptidase-like"/>
</dbReference>
<dbReference type="RefSeq" id="WP_013559780.1">
    <property type="nucleotide sequence ID" value="NC_014960.1"/>
</dbReference>
<organism evidence="2 3">
    <name type="scientific">Anaerolinea thermophila (strain DSM 14523 / JCM 11388 / NBRC 100420 / UNI-1)</name>
    <dbReference type="NCBI Taxonomy" id="926569"/>
    <lineage>
        <taxon>Bacteria</taxon>
        <taxon>Bacillati</taxon>
        <taxon>Chloroflexota</taxon>
        <taxon>Anaerolineae</taxon>
        <taxon>Anaerolineales</taxon>
        <taxon>Anaerolineaceae</taxon>
        <taxon>Anaerolinea</taxon>
    </lineage>
</organism>
<evidence type="ECO:0000259" key="1">
    <source>
        <dbReference type="Pfam" id="PF00557"/>
    </source>
</evidence>
<dbReference type="eggNOG" id="COG0006">
    <property type="taxonomic scope" value="Bacteria"/>
</dbReference>
<dbReference type="InterPro" id="IPR029149">
    <property type="entry name" value="Creatin/AminoP/Spt16_N"/>
</dbReference>
<dbReference type="PANTHER" id="PTHR46112:SF2">
    <property type="entry name" value="XAA-PRO AMINOPEPTIDASE P-RELATED"/>
    <property type="match status" value="1"/>
</dbReference>
<dbReference type="InterPro" id="IPR050659">
    <property type="entry name" value="Peptidase_M24B"/>
</dbReference>
<reference evidence="2 3" key="1">
    <citation type="submission" date="2010-12" db="EMBL/GenBank/DDBJ databases">
        <title>Whole genome sequence of Anaerolinea thermophila UNI-1.</title>
        <authorList>
            <person name="Narita-Yamada S."/>
            <person name="Kishi E."/>
            <person name="Watanabe Y."/>
            <person name="Takasaki K."/>
            <person name="Ankai A."/>
            <person name="Oguchi A."/>
            <person name="Fukui S."/>
            <person name="Takahashi M."/>
            <person name="Yashiro I."/>
            <person name="Hosoyama A."/>
            <person name="Sekiguchi Y."/>
            <person name="Hanada S."/>
            <person name="Fujita N."/>
        </authorList>
    </citation>
    <scope>NUCLEOTIDE SEQUENCE [LARGE SCALE GENOMIC DNA]</scope>
    <source>
        <strain evidence="3">DSM 14523 / JCM 11388 / NBRC 100420 / UNI-1</strain>
    </source>
</reference>
<dbReference type="SUPFAM" id="SSF53092">
    <property type="entry name" value="Creatinase/prolidase N-terminal domain"/>
    <property type="match status" value="1"/>
</dbReference>
<name>E8N4N2_ANATU</name>
<dbReference type="KEGG" id="atm:ANT_13680"/>
<dbReference type="STRING" id="926569.ANT_13680"/>
<dbReference type="PANTHER" id="PTHR46112">
    <property type="entry name" value="AMINOPEPTIDASE"/>
    <property type="match status" value="1"/>
</dbReference>
<proteinExistence type="predicted"/>
<dbReference type="CDD" id="cd01066">
    <property type="entry name" value="APP_MetAP"/>
    <property type="match status" value="1"/>
</dbReference>
<dbReference type="Pfam" id="PF00557">
    <property type="entry name" value="Peptidase_M24"/>
    <property type="match status" value="1"/>
</dbReference>
<sequence length="362" mass="40331">MDEIALKLSNLRTLLAQCGLDGILLRKASSFSWLTGGLSSVINTASSFGEASLLVTQEHAYLVTNTIEAPRFLEEDRVENQGWKIILQDWFSSESPLNTMTRGWRLGSDFPTPGFTDLSLEIARLRSILSPEEQNRLREVSSLCAQAMAEAAFAVRPGMSEYEISAVLAHACLNRGVEPIVRLIATDERIFRYRHPPATSKTLQRYAMLVLCGRKYGLVVSLTRLIHFGKLPDEIQRKARATAYVDAIALSATRTGRTLGDVFKDITLAYETTGYPDEWKLHHQGGPAGYEPREWIATLESQERVVSGQAYAWNPSITGTKSEDTILVKEEGFEILTEISAWPTLEIEVSGTLIRRPAILEI</sequence>
<dbReference type="Proteomes" id="UP000008922">
    <property type="component" value="Chromosome"/>
</dbReference>
<dbReference type="OrthoDB" id="4850044at2"/>
<evidence type="ECO:0000313" key="2">
    <source>
        <dbReference type="EMBL" id="BAJ63396.1"/>
    </source>
</evidence>
<dbReference type="InParanoid" id="E8N4N2"/>
<dbReference type="HOGENOM" id="CLU_053687_0_0_0"/>
<dbReference type="Gene3D" id="3.40.350.10">
    <property type="entry name" value="Creatinase/prolidase N-terminal domain"/>
    <property type="match status" value="1"/>
</dbReference>
<evidence type="ECO:0000313" key="3">
    <source>
        <dbReference type="Proteomes" id="UP000008922"/>
    </source>
</evidence>
<dbReference type="Gene3D" id="3.90.230.10">
    <property type="entry name" value="Creatinase/methionine aminopeptidase superfamily"/>
    <property type="match status" value="1"/>
</dbReference>
<protein>
    <submittedName>
        <fullName evidence="2">Peptidase M24 family protein</fullName>
    </submittedName>
</protein>